<dbReference type="AlphaFoldDB" id="A0A172TJ25"/>
<dbReference type="RefSeq" id="WP_068607135.1">
    <property type="nucleotide sequence ID" value="NZ_CP011388.1"/>
</dbReference>
<dbReference type="PATRIC" id="fig|1178515.4.peg.2610"/>
<keyword evidence="1" id="KW-0812">Transmembrane</keyword>
<reference evidence="2 3" key="1">
    <citation type="submission" date="2015-01" db="EMBL/GenBank/DDBJ databases">
        <title>Paenibacillus swuensis/DY6/whole genome sequencing.</title>
        <authorList>
            <person name="Kim M.K."/>
            <person name="Srinivasan S."/>
            <person name="Lee J.-J."/>
        </authorList>
    </citation>
    <scope>NUCLEOTIDE SEQUENCE [LARGE SCALE GENOMIC DNA]</scope>
    <source>
        <strain evidence="2 3">DY6</strain>
    </source>
</reference>
<proteinExistence type="predicted"/>
<evidence type="ECO:0000256" key="1">
    <source>
        <dbReference type="SAM" id="Phobius"/>
    </source>
</evidence>
<evidence type="ECO:0000313" key="2">
    <source>
        <dbReference type="EMBL" id="ANE47038.1"/>
    </source>
</evidence>
<keyword evidence="3" id="KW-1185">Reference proteome</keyword>
<dbReference type="EMBL" id="CP011388">
    <property type="protein sequence ID" value="ANE47038.1"/>
    <property type="molecule type" value="Genomic_DNA"/>
</dbReference>
<evidence type="ECO:0000313" key="3">
    <source>
        <dbReference type="Proteomes" id="UP000076927"/>
    </source>
</evidence>
<dbReference type="Proteomes" id="UP000076927">
    <property type="component" value="Chromosome"/>
</dbReference>
<protein>
    <submittedName>
        <fullName evidence="2">Uncharacterized protein</fullName>
    </submittedName>
</protein>
<dbReference type="KEGG" id="pswu:SY83_13020"/>
<sequence length="71" mass="7806">MLGVCGACAEQHLENFSQEPQAGVLLVLLAMLDILNMLIVLVVLVVLVCIHTLRNLFSLVLHSFTLFLTTN</sequence>
<gene>
    <name evidence="2" type="ORF">SY83_13020</name>
</gene>
<name>A0A172TJ25_9BACL</name>
<feature type="transmembrane region" description="Helical" evidence="1">
    <location>
        <begin position="24"/>
        <end position="50"/>
    </location>
</feature>
<organism evidence="2 3">
    <name type="scientific">Paenibacillus swuensis</name>
    <dbReference type="NCBI Taxonomy" id="1178515"/>
    <lineage>
        <taxon>Bacteria</taxon>
        <taxon>Bacillati</taxon>
        <taxon>Bacillota</taxon>
        <taxon>Bacilli</taxon>
        <taxon>Bacillales</taxon>
        <taxon>Paenibacillaceae</taxon>
        <taxon>Paenibacillus</taxon>
    </lineage>
</organism>
<keyword evidence="1" id="KW-0472">Membrane</keyword>
<accession>A0A172TJ25</accession>
<keyword evidence="1" id="KW-1133">Transmembrane helix</keyword>